<protein>
    <submittedName>
        <fullName evidence="9">Sugar ABC transporter permease</fullName>
    </submittedName>
</protein>
<gene>
    <name evidence="9" type="ORF">HKI81_06305</name>
</gene>
<keyword evidence="5 7" id="KW-1133">Transmembrane helix</keyword>
<evidence type="ECO:0000256" key="1">
    <source>
        <dbReference type="ARBA" id="ARBA00004651"/>
    </source>
</evidence>
<reference evidence="9 10" key="1">
    <citation type="submission" date="2020-04" db="EMBL/GenBank/DDBJ databases">
        <title>Draft genome sequence of Caldanaerobacter sunterraneus. strain 1523vc isolated from Griffin hot spring, Kamchatka, Russia.</title>
        <authorList>
            <person name="Toshchakov S.V."/>
            <person name="Podosokorskaya O.A."/>
            <person name="Kublanov I.V."/>
            <person name="Korzhenkov A."/>
            <person name="Patrushev M.V."/>
        </authorList>
    </citation>
    <scope>NUCLEOTIDE SEQUENCE [LARGE SCALE GENOMIC DNA]</scope>
    <source>
        <strain evidence="9 10">1523vc</strain>
    </source>
</reference>
<dbReference type="GO" id="GO:0055085">
    <property type="term" value="P:transmembrane transport"/>
    <property type="evidence" value="ECO:0007669"/>
    <property type="project" value="InterPro"/>
</dbReference>
<evidence type="ECO:0000313" key="10">
    <source>
        <dbReference type="Proteomes" id="UP000529861"/>
    </source>
</evidence>
<evidence type="ECO:0000256" key="6">
    <source>
        <dbReference type="ARBA" id="ARBA00023136"/>
    </source>
</evidence>
<dbReference type="RefSeq" id="WP_170270880.1">
    <property type="nucleotide sequence ID" value="NZ_JABEQB010000014.1"/>
</dbReference>
<feature type="transmembrane region" description="Helical" evidence="7">
    <location>
        <begin position="204"/>
        <end position="226"/>
    </location>
</feature>
<evidence type="ECO:0000256" key="4">
    <source>
        <dbReference type="ARBA" id="ARBA00022692"/>
    </source>
</evidence>
<dbReference type="GO" id="GO:0005886">
    <property type="term" value="C:plasma membrane"/>
    <property type="evidence" value="ECO:0007669"/>
    <property type="project" value="UniProtKB-SubCell"/>
</dbReference>
<keyword evidence="2 7" id="KW-0813">Transport</keyword>
<feature type="transmembrane region" description="Helical" evidence="7">
    <location>
        <begin position="276"/>
        <end position="296"/>
    </location>
</feature>
<dbReference type="InterPro" id="IPR035906">
    <property type="entry name" value="MetI-like_sf"/>
</dbReference>
<organism evidence="9 10">
    <name type="scientific">Caldanaerobacter subterraneus</name>
    <dbReference type="NCBI Taxonomy" id="911092"/>
    <lineage>
        <taxon>Bacteria</taxon>
        <taxon>Bacillati</taxon>
        <taxon>Bacillota</taxon>
        <taxon>Clostridia</taxon>
        <taxon>Thermoanaerobacterales</taxon>
        <taxon>Thermoanaerobacteraceae</taxon>
        <taxon>Caldanaerobacter</taxon>
    </lineage>
</organism>
<evidence type="ECO:0000256" key="7">
    <source>
        <dbReference type="RuleBase" id="RU363032"/>
    </source>
</evidence>
<evidence type="ECO:0000313" key="9">
    <source>
        <dbReference type="EMBL" id="NNG66856.1"/>
    </source>
</evidence>
<proteinExistence type="inferred from homology"/>
<dbReference type="PANTHER" id="PTHR30193">
    <property type="entry name" value="ABC TRANSPORTER PERMEASE PROTEIN"/>
    <property type="match status" value="1"/>
</dbReference>
<comment type="caution">
    <text evidence="9">The sequence shown here is derived from an EMBL/GenBank/DDBJ whole genome shotgun (WGS) entry which is preliminary data.</text>
</comment>
<feature type="transmembrane region" description="Helical" evidence="7">
    <location>
        <begin position="12"/>
        <end position="38"/>
    </location>
</feature>
<comment type="subcellular location">
    <subcellularLocation>
        <location evidence="1 7">Cell membrane</location>
        <topology evidence="1 7">Multi-pass membrane protein</topology>
    </subcellularLocation>
</comment>
<evidence type="ECO:0000256" key="5">
    <source>
        <dbReference type="ARBA" id="ARBA00022989"/>
    </source>
</evidence>
<dbReference type="SUPFAM" id="SSF161098">
    <property type="entry name" value="MetI-like"/>
    <property type="match status" value="1"/>
</dbReference>
<feature type="transmembrane region" description="Helical" evidence="7">
    <location>
        <begin position="78"/>
        <end position="99"/>
    </location>
</feature>
<sequence>MNLTTRKNEILMAYLFLVPVFLFYLIFWFIPIAFSFFLSFTEWSGFDLSLIKWVGLANYKVILSKGSPFINPILINTFAYAFGSVFISFISALIIAFMITRLRFESVWRTFYFLPMVTTVVAIGNIWRFMYSTNYGLINALLNKLGLPQVAFLSNPKTALPSIIVVAGWAGIGGGVLILSAGLKAIPDVYYEAAIIDGANTFQNFLYITLPLLKPSILFVLITGLINGLQSFTLILVMTTTGLGGVAGGPANATNVAALEMYQQAFLFGSWGKATAMSFVLFIIVFIITLIQLRIFRKGGIEIE</sequence>
<feature type="transmembrane region" description="Helical" evidence="7">
    <location>
        <begin position="159"/>
        <end position="183"/>
    </location>
</feature>
<dbReference type="CDD" id="cd06261">
    <property type="entry name" value="TM_PBP2"/>
    <property type="match status" value="1"/>
</dbReference>
<accession>A0A7Y2L9H2</accession>
<dbReference type="Gene3D" id="1.10.3720.10">
    <property type="entry name" value="MetI-like"/>
    <property type="match status" value="1"/>
</dbReference>
<dbReference type="PANTHER" id="PTHR30193:SF37">
    <property type="entry name" value="INNER MEMBRANE ABC TRANSPORTER PERMEASE PROTEIN YCJO"/>
    <property type="match status" value="1"/>
</dbReference>
<dbReference type="Proteomes" id="UP000529861">
    <property type="component" value="Unassembled WGS sequence"/>
</dbReference>
<evidence type="ECO:0000256" key="3">
    <source>
        <dbReference type="ARBA" id="ARBA00022475"/>
    </source>
</evidence>
<dbReference type="Pfam" id="PF00528">
    <property type="entry name" value="BPD_transp_1"/>
    <property type="match status" value="1"/>
</dbReference>
<keyword evidence="6 7" id="KW-0472">Membrane</keyword>
<evidence type="ECO:0000256" key="2">
    <source>
        <dbReference type="ARBA" id="ARBA00022448"/>
    </source>
</evidence>
<dbReference type="EMBL" id="JABEQB010000014">
    <property type="protein sequence ID" value="NNG66856.1"/>
    <property type="molecule type" value="Genomic_DNA"/>
</dbReference>
<feature type="transmembrane region" description="Helical" evidence="7">
    <location>
        <begin position="111"/>
        <end position="131"/>
    </location>
</feature>
<keyword evidence="3" id="KW-1003">Cell membrane</keyword>
<evidence type="ECO:0000259" key="8">
    <source>
        <dbReference type="PROSITE" id="PS50928"/>
    </source>
</evidence>
<name>A0A7Y2L9H2_9THEO</name>
<feature type="domain" description="ABC transmembrane type-1" evidence="8">
    <location>
        <begin position="74"/>
        <end position="292"/>
    </location>
</feature>
<dbReference type="InterPro" id="IPR000515">
    <property type="entry name" value="MetI-like"/>
</dbReference>
<comment type="similarity">
    <text evidence="7">Belongs to the binding-protein-dependent transport system permease family.</text>
</comment>
<dbReference type="AlphaFoldDB" id="A0A7Y2L9H2"/>
<dbReference type="InterPro" id="IPR051393">
    <property type="entry name" value="ABC_transporter_permease"/>
</dbReference>
<keyword evidence="4 7" id="KW-0812">Transmembrane</keyword>
<dbReference type="PROSITE" id="PS50928">
    <property type="entry name" value="ABC_TM1"/>
    <property type="match status" value="1"/>
</dbReference>